<dbReference type="Gene3D" id="3.40.50.720">
    <property type="entry name" value="NAD(P)-binding Rossmann-like Domain"/>
    <property type="match status" value="1"/>
</dbReference>
<sequence length="288" mass="32671">MTERVAVVTGSNKGIGFATVKGLCQRFKGVVYLTSRDVKRGEQAVSELNKLNLHPLYHQLDVADRDSVLRFSEYLQKKHGGIDILINNAAVANSRDLYNTYEENKYIVDINYKSILTIQELIFPLVRNNGRIINISSDCGHISNVKNEFWVKTLSKKDLTLKEINEFVDWFLDSSKNNTFKKEDFADDGTVVAYRVAKVAVSALTMLQQKELDGKNISVNSMHPGLVRTDMTLGAGFYNADEAAETPLYLALEAPQSLKGAYVWHDRKVRDWYDHKADYYFKTSALRA</sequence>
<evidence type="ECO:0000256" key="3">
    <source>
        <dbReference type="ARBA" id="ARBA00023002"/>
    </source>
</evidence>
<dbReference type="InterPro" id="IPR002347">
    <property type="entry name" value="SDR_fam"/>
</dbReference>
<dbReference type="Pfam" id="PF00106">
    <property type="entry name" value="adh_short"/>
    <property type="match status" value="2"/>
</dbReference>
<keyword evidence="3" id="KW-0560">Oxidoreductase</keyword>
<protein>
    <recommendedName>
        <fullName evidence="7">Carbonyl reductase</fullName>
    </recommendedName>
</protein>
<dbReference type="AlphaFoldDB" id="A0A821T955"/>
<evidence type="ECO:0000256" key="4">
    <source>
        <dbReference type="RuleBase" id="RU000363"/>
    </source>
</evidence>
<keyword evidence="6" id="KW-1185">Reference proteome</keyword>
<comment type="caution">
    <text evidence="5">The sequence shown here is derived from an EMBL/GenBank/DDBJ whole genome shotgun (WGS) entry which is preliminary data.</text>
</comment>
<dbReference type="PRINTS" id="PR00081">
    <property type="entry name" value="GDHRDH"/>
</dbReference>
<dbReference type="SUPFAM" id="SSF51735">
    <property type="entry name" value="NAD(P)-binding Rossmann-fold domains"/>
    <property type="match status" value="1"/>
</dbReference>
<evidence type="ECO:0000313" key="5">
    <source>
        <dbReference type="EMBL" id="CAF4871665.1"/>
    </source>
</evidence>
<accession>A0A821T955</accession>
<evidence type="ECO:0000313" key="6">
    <source>
        <dbReference type="Proteomes" id="UP000663880"/>
    </source>
</evidence>
<dbReference type="PANTHER" id="PTHR43963:SF4">
    <property type="entry name" value="CARBONYL REDUCTASE (NADPH)"/>
    <property type="match status" value="1"/>
</dbReference>
<dbReference type="PRINTS" id="PR00080">
    <property type="entry name" value="SDRFAMILY"/>
</dbReference>
<evidence type="ECO:0000256" key="2">
    <source>
        <dbReference type="ARBA" id="ARBA00022857"/>
    </source>
</evidence>
<proteinExistence type="inferred from homology"/>
<dbReference type="Proteomes" id="UP000663880">
    <property type="component" value="Unassembled WGS sequence"/>
</dbReference>
<dbReference type="EMBL" id="CAJOBZ010000023">
    <property type="protein sequence ID" value="CAF4871665.1"/>
    <property type="molecule type" value="Genomic_DNA"/>
</dbReference>
<dbReference type="InterPro" id="IPR036291">
    <property type="entry name" value="NAD(P)-bd_dom_sf"/>
</dbReference>
<gene>
    <name evidence="5" type="ORF">PMACD_LOCUS8821</name>
</gene>
<organism evidence="5 6">
    <name type="scientific">Pieris macdunnoughi</name>
    <dbReference type="NCBI Taxonomy" id="345717"/>
    <lineage>
        <taxon>Eukaryota</taxon>
        <taxon>Metazoa</taxon>
        <taxon>Ecdysozoa</taxon>
        <taxon>Arthropoda</taxon>
        <taxon>Hexapoda</taxon>
        <taxon>Insecta</taxon>
        <taxon>Pterygota</taxon>
        <taxon>Neoptera</taxon>
        <taxon>Endopterygota</taxon>
        <taxon>Lepidoptera</taxon>
        <taxon>Glossata</taxon>
        <taxon>Ditrysia</taxon>
        <taxon>Papilionoidea</taxon>
        <taxon>Pieridae</taxon>
        <taxon>Pierinae</taxon>
        <taxon>Pieris</taxon>
    </lineage>
</organism>
<evidence type="ECO:0000256" key="1">
    <source>
        <dbReference type="ARBA" id="ARBA00006484"/>
    </source>
</evidence>
<comment type="similarity">
    <text evidence="1 4">Belongs to the short-chain dehydrogenases/reductases (SDR) family.</text>
</comment>
<name>A0A821T955_9NEOP</name>
<reference evidence="5" key="1">
    <citation type="submission" date="2021-02" db="EMBL/GenBank/DDBJ databases">
        <authorList>
            <person name="Steward A R."/>
        </authorList>
    </citation>
    <scope>NUCLEOTIDE SEQUENCE</scope>
</reference>
<dbReference type="PANTHER" id="PTHR43963">
    <property type="entry name" value="CARBONYL REDUCTASE 1-RELATED"/>
    <property type="match status" value="1"/>
</dbReference>
<keyword evidence="2" id="KW-0521">NADP</keyword>
<dbReference type="OrthoDB" id="7289984at2759"/>
<evidence type="ECO:0008006" key="7">
    <source>
        <dbReference type="Google" id="ProtNLM"/>
    </source>
</evidence>
<dbReference type="GO" id="GO:0004090">
    <property type="term" value="F:carbonyl reductase (NADPH) activity"/>
    <property type="evidence" value="ECO:0007669"/>
    <property type="project" value="TreeGrafter"/>
</dbReference>